<evidence type="ECO:0000313" key="1">
    <source>
        <dbReference type="EMBL" id="GHA07754.1"/>
    </source>
</evidence>
<proteinExistence type="predicted"/>
<dbReference type="RefSeq" id="WP_190060061.1">
    <property type="nucleotide sequence ID" value="NZ_BMWH01000027.1"/>
</dbReference>
<evidence type="ECO:0000313" key="2">
    <source>
        <dbReference type="Proteomes" id="UP000623010"/>
    </source>
</evidence>
<dbReference type="EMBL" id="BMWH01000027">
    <property type="protein sequence ID" value="GHA07754.1"/>
    <property type="molecule type" value="Genomic_DNA"/>
</dbReference>
<keyword evidence="2" id="KW-1185">Reference proteome</keyword>
<reference evidence="1" key="1">
    <citation type="journal article" date="2014" name="Int. J. Syst. Evol. Microbiol.">
        <title>Complete genome sequence of Corynebacterium casei LMG S-19264T (=DSM 44701T), isolated from a smear-ripened cheese.</title>
        <authorList>
            <consortium name="US DOE Joint Genome Institute (JGI-PGF)"/>
            <person name="Walter F."/>
            <person name="Albersmeier A."/>
            <person name="Kalinowski J."/>
            <person name="Ruckert C."/>
        </authorList>
    </citation>
    <scope>NUCLEOTIDE SEQUENCE</scope>
    <source>
        <strain evidence="1">JCM 5016</strain>
    </source>
</reference>
<comment type="caution">
    <text evidence="1">The sequence shown here is derived from an EMBL/GenBank/DDBJ whole genome shotgun (WGS) entry which is preliminary data.</text>
</comment>
<name>A0A918RS85_9ACTN</name>
<sequence length="51" mass="5793">MHALAWLLIPLVTGIGASVWGWCAGRPRRSDVWTDVERYDRLRAAFTRPAP</sequence>
<gene>
    <name evidence="1" type="ORF">GCM10010389_53770</name>
</gene>
<reference evidence="1" key="2">
    <citation type="submission" date="2020-09" db="EMBL/GenBank/DDBJ databases">
        <authorList>
            <person name="Sun Q."/>
            <person name="Ohkuma M."/>
        </authorList>
    </citation>
    <scope>NUCLEOTIDE SEQUENCE</scope>
    <source>
        <strain evidence="1">JCM 5016</strain>
    </source>
</reference>
<organism evidence="1 2">
    <name type="scientific">Streptomyces echinoruber</name>
    <dbReference type="NCBI Taxonomy" id="68898"/>
    <lineage>
        <taxon>Bacteria</taxon>
        <taxon>Bacillati</taxon>
        <taxon>Actinomycetota</taxon>
        <taxon>Actinomycetes</taxon>
        <taxon>Kitasatosporales</taxon>
        <taxon>Streptomycetaceae</taxon>
        <taxon>Streptomyces</taxon>
    </lineage>
</organism>
<accession>A0A918RS85</accession>
<dbReference type="Proteomes" id="UP000623010">
    <property type="component" value="Unassembled WGS sequence"/>
</dbReference>
<protein>
    <submittedName>
        <fullName evidence="1">Uncharacterized protein</fullName>
    </submittedName>
</protein>
<dbReference type="AlphaFoldDB" id="A0A918RS85"/>